<dbReference type="GO" id="GO:1990904">
    <property type="term" value="C:ribonucleoprotein complex"/>
    <property type="evidence" value="ECO:0007669"/>
    <property type="project" value="TreeGrafter"/>
</dbReference>
<dbReference type="PANTHER" id="PTHR22747">
    <property type="entry name" value="NUCLEOPLASMIN"/>
    <property type="match status" value="1"/>
</dbReference>
<keyword evidence="9" id="KW-1185">Reference proteome</keyword>
<dbReference type="GO" id="GO:0005730">
    <property type="term" value="C:nucleolus"/>
    <property type="evidence" value="ECO:0007669"/>
    <property type="project" value="TreeGrafter"/>
</dbReference>
<dbReference type="EMBL" id="AAPE02022038">
    <property type="status" value="NOT_ANNOTATED_CDS"/>
    <property type="molecule type" value="Genomic_DNA"/>
</dbReference>
<dbReference type="GO" id="GO:0006338">
    <property type="term" value="P:chromatin remodeling"/>
    <property type="evidence" value="ECO:0007669"/>
    <property type="project" value="TreeGrafter"/>
</dbReference>
<evidence type="ECO:0000256" key="6">
    <source>
        <dbReference type="SAM" id="MobiDB-lite"/>
    </source>
</evidence>
<protein>
    <recommendedName>
        <fullName evidence="3">Nucleophosmin</fullName>
    </recommendedName>
</protein>
<dbReference type="GO" id="GO:0003682">
    <property type="term" value="F:chromatin binding"/>
    <property type="evidence" value="ECO:0007669"/>
    <property type="project" value="TreeGrafter"/>
</dbReference>
<feature type="compositionally biased region" description="Acidic residues" evidence="6">
    <location>
        <begin position="147"/>
        <end position="162"/>
    </location>
</feature>
<dbReference type="GO" id="GO:0000056">
    <property type="term" value="P:ribosomal small subunit export from nucleus"/>
    <property type="evidence" value="ECO:0007669"/>
    <property type="project" value="TreeGrafter"/>
</dbReference>
<dbReference type="GO" id="GO:0003723">
    <property type="term" value="F:RNA binding"/>
    <property type="evidence" value="ECO:0007669"/>
    <property type="project" value="TreeGrafter"/>
</dbReference>
<dbReference type="GO" id="GO:0005737">
    <property type="term" value="C:cytoplasm"/>
    <property type="evidence" value="ECO:0007669"/>
    <property type="project" value="TreeGrafter"/>
</dbReference>
<reference evidence="8" key="2">
    <citation type="submission" date="2025-08" db="UniProtKB">
        <authorList>
            <consortium name="Ensembl"/>
        </authorList>
    </citation>
    <scope>IDENTIFICATION</scope>
</reference>
<evidence type="ECO:0000256" key="3">
    <source>
        <dbReference type="ARBA" id="ARBA00020749"/>
    </source>
</evidence>
<dbReference type="GO" id="GO:0005654">
    <property type="term" value="C:nucleoplasm"/>
    <property type="evidence" value="ECO:0007669"/>
    <property type="project" value="UniProtKB-SubCell"/>
</dbReference>
<dbReference type="GeneTree" id="ENSGT00940000153052"/>
<dbReference type="Gene3D" id="2.60.120.340">
    <property type="entry name" value="Nucleoplasmin core domain"/>
    <property type="match status" value="1"/>
</dbReference>
<keyword evidence="5" id="KW-0539">Nucleus</keyword>
<evidence type="ECO:0000313" key="8">
    <source>
        <dbReference type="Ensembl" id="ENSMLUP00000020434.1"/>
    </source>
</evidence>
<dbReference type="InterPro" id="IPR004301">
    <property type="entry name" value="Nucleoplasmin"/>
</dbReference>
<name>G1Q9Q1_MYOLU</name>
<dbReference type="InterPro" id="IPR036824">
    <property type="entry name" value="Nucleoplasmin_core_dom_sf"/>
</dbReference>
<dbReference type="PANTHER" id="PTHR22747:SF28">
    <property type="entry name" value="NUCLEOPHOSMIN"/>
    <property type="match status" value="1"/>
</dbReference>
<feature type="compositionally biased region" description="Basic residues" evidence="6">
    <location>
        <begin position="195"/>
        <end position="206"/>
    </location>
</feature>
<feature type="region of interest" description="Disordered" evidence="6">
    <location>
        <begin position="144"/>
        <end position="214"/>
    </location>
</feature>
<dbReference type="AlphaFoldDB" id="G1Q9Q1"/>
<dbReference type="InterPro" id="IPR024057">
    <property type="entry name" value="Nucleoplasmin_core_dom"/>
</dbReference>
<feature type="compositionally biased region" description="Polar residues" evidence="6">
    <location>
        <begin position="171"/>
        <end position="181"/>
    </location>
</feature>
<dbReference type="Proteomes" id="UP000001074">
    <property type="component" value="Unassembled WGS sequence"/>
</dbReference>
<comment type="subcellular location">
    <subcellularLocation>
        <location evidence="1">Nucleus</location>
        <location evidence="1">Nucleoplasm</location>
    </subcellularLocation>
</comment>
<dbReference type="GO" id="GO:0045944">
    <property type="term" value="P:positive regulation of transcription by RNA polymerase II"/>
    <property type="evidence" value="ECO:0007669"/>
    <property type="project" value="TreeGrafter"/>
</dbReference>
<dbReference type="SUPFAM" id="SSF69203">
    <property type="entry name" value="Nucleoplasmin-like core domain"/>
    <property type="match status" value="1"/>
</dbReference>
<dbReference type="GO" id="GO:0005813">
    <property type="term" value="C:centrosome"/>
    <property type="evidence" value="ECO:0007669"/>
    <property type="project" value="TreeGrafter"/>
</dbReference>
<dbReference type="Pfam" id="PF03066">
    <property type="entry name" value="Nucleoplasmin"/>
    <property type="match status" value="1"/>
</dbReference>
<proteinExistence type="inferred from homology"/>
<reference evidence="8" key="3">
    <citation type="submission" date="2025-09" db="UniProtKB">
        <authorList>
            <consortium name="Ensembl"/>
        </authorList>
    </citation>
    <scope>IDENTIFICATION</scope>
</reference>
<dbReference type="GO" id="GO:0000055">
    <property type="term" value="P:ribosomal large subunit export from nucleus"/>
    <property type="evidence" value="ECO:0007669"/>
    <property type="project" value="TreeGrafter"/>
</dbReference>
<comment type="similarity">
    <text evidence="2">Belongs to the nucleoplasmin family.</text>
</comment>
<feature type="domain" description="Nucleoplasmin core" evidence="7">
    <location>
        <begin position="21"/>
        <end position="111"/>
    </location>
</feature>
<evidence type="ECO:0000259" key="7">
    <source>
        <dbReference type="Pfam" id="PF03066"/>
    </source>
</evidence>
<dbReference type="GO" id="GO:0042273">
    <property type="term" value="P:ribosomal large subunit biogenesis"/>
    <property type="evidence" value="ECO:0007669"/>
    <property type="project" value="TreeGrafter"/>
</dbReference>
<evidence type="ECO:0000256" key="2">
    <source>
        <dbReference type="ARBA" id="ARBA00010744"/>
    </source>
</evidence>
<dbReference type="GO" id="GO:0042274">
    <property type="term" value="P:ribosomal small subunit biogenesis"/>
    <property type="evidence" value="ECO:0007669"/>
    <property type="project" value="TreeGrafter"/>
</dbReference>
<dbReference type="GO" id="GO:0042393">
    <property type="term" value="F:histone binding"/>
    <property type="evidence" value="ECO:0007669"/>
    <property type="project" value="TreeGrafter"/>
</dbReference>
<evidence type="ECO:0000313" key="9">
    <source>
        <dbReference type="Proteomes" id="UP000001074"/>
    </source>
</evidence>
<keyword evidence="4" id="KW-0143">Chaperone</keyword>
<accession>G1Q9Q1</accession>
<evidence type="ECO:0000256" key="1">
    <source>
        <dbReference type="ARBA" id="ARBA00004642"/>
    </source>
</evidence>
<dbReference type="GO" id="GO:0010824">
    <property type="term" value="P:regulation of centrosome duplication"/>
    <property type="evidence" value="ECO:0007669"/>
    <property type="project" value="TreeGrafter"/>
</dbReference>
<reference evidence="8 9" key="1">
    <citation type="journal article" date="2011" name="Nature">
        <title>A high-resolution map of human evolutionary constraint using 29 mammals.</title>
        <authorList>
            <person name="Lindblad-Toh K."/>
            <person name="Garber M."/>
            <person name="Zuk O."/>
            <person name="Lin M.F."/>
            <person name="Parker B.J."/>
            <person name="Washietl S."/>
            <person name="Kheradpour P."/>
            <person name="Ernst J."/>
            <person name="Jordan G."/>
            <person name="Mauceli E."/>
            <person name="Ward L.D."/>
            <person name="Lowe C.B."/>
            <person name="Holloway A.K."/>
            <person name="Clamp M."/>
            <person name="Gnerre S."/>
            <person name="Alfoldi J."/>
            <person name="Beal K."/>
            <person name="Chang J."/>
            <person name="Clawson H."/>
            <person name="Cuff J."/>
            <person name="Di Palma F."/>
            <person name="Fitzgerald S."/>
            <person name="Flicek P."/>
            <person name="Guttman M."/>
            <person name="Hubisz M.J."/>
            <person name="Jaffe D.B."/>
            <person name="Jungreis I."/>
            <person name="Kent W.J."/>
            <person name="Kostka D."/>
            <person name="Lara M."/>
            <person name="Martins A.L."/>
            <person name="Massingham T."/>
            <person name="Moltke I."/>
            <person name="Raney B.J."/>
            <person name="Rasmussen M.D."/>
            <person name="Robinson J."/>
            <person name="Stark A."/>
            <person name="Vilella A.J."/>
            <person name="Wen J."/>
            <person name="Xie X."/>
            <person name="Zody M.C."/>
            <person name="Baldwin J."/>
            <person name="Bloom T."/>
            <person name="Chin C.W."/>
            <person name="Heiman D."/>
            <person name="Nicol R."/>
            <person name="Nusbaum C."/>
            <person name="Young S."/>
            <person name="Wilkinson J."/>
            <person name="Worley K.C."/>
            <person name="Kovar C.L."/>
            <person name="Muzny D.M."/>
            <person name="Gibbs R.A."/>
            <person name="Cree A."/>
            <person name="Dihn H.H."/>
            <person name="Fowler G."/>
            <person name="Jhangiani S."/>
            <person name="Joshi V."/>
            <person name="Lee S."/>
            <person name="Lewis L.R."/>
            <person name="Nazareth L.V."/>
            <person name="Okwuonu G."/>
            <person name="Santibanez J."/>
            <person name="Warren W.C."/>
            <person name="Mardis E.R."/>
            <person name="Weinstock G.M."/>
            <person name="Wilson R.K."/>
            <person name="Delehaunty K."/>
            <person name="Dooling D."/>
            <person name="Fronik C."/>
            <person name="Fulton L."/>
            <person name="Fulton B."/>
            <person name="Graves T."/>
            <person name="Minx P."/>
            <person name="Sodergren E."/>
            <person name="Birney E."/>
            <person name="Margulies E.H."/>
            <person name="Herrero J."/>
            <person name="Green E.D."/>
            <person name="Haussler D."/>
            <person name="Siepel A."/>
            <person name="Goldman N."/>
            <person name="Pollard K.S."/>
            <person name="Pedersen J.S."/>
            <person name="Lander E.S."/>
            <person name="Kellis M."/>
        </authorList>
    </citation>
    <scope>NUCLEOTIDE SEQUENCE [LARGE SCALE GENOMIC DNA]</scope>
</reference>
<evidence type="ECO:0000256" key="5">
    <source>
        <dbReference type="ARBA" id="ARBA00023242"/>
    </source>
</evidence>
<dbReference type="Ensembl" id="ENSMLUT00000024525.1">
    <property type="protein sequence ID" value="ENSMLUP00000020434.1"/>
    <property type="gene ID" value="ENSMLUG00000030379.1"/>
</dbReference>
<dbReference type="HOGENOM" id="CLU_058838_0_0_1"/>
<organism evidence="8 9">
    <name type="scientific">Myotis lucifugus</name>
    <name type="common">Little brown bat</name>
    <dbReference type="NCBI Taxonomy" id="59463"/>
    <lineage>
        <taxon>Eukaryota</taxon>
        <taxon>Metazoa</taxon>
        <taxon>Chordata</taxon>
        <taxon>Craniata</taxon>
        <taxon>Vertebrata</taxon>
        <taxon>Euteleostomi</taxon>
        <taxon>Mammalia</taxon>
        <taxon>Eutheria</taxon>
        <taxon>Laurasiatheria</taxon>
        <taxon>Chiroptera</taxon>
        <taxon>Yangochiroptera</taxon>
        <taxon>Vespertilionidae</taxon>
        <taxon>Myotis</taxon>
    </lineage>
</organism>
<sequence>MEKSVDMDMNSLRPQKFEVKTDRNYHFEMDNNENEHQLSLRMVSLGAGAKYELHIIEAEAMNHESSPIHSNTGNFENVHTAIGFPGGFEITHIVLQLQCDSGTVQINGKHSVDVGEKCKGHSVYLESNLPPELVANFHRKKRKLAADEDGDDEEDDDFDEEEAKEKAPITKNAQTSNQNLKGSKPRSKCQESVRNRKLVLKHRKKPSSVDDIKA</sequence>
<evidence type="ECO:0000256" key="4">
    <source>
        <dbReference type="ARBA" id="ARBA00023186"/>
    </source>
</evidence>